<dbReference type="Proteomes" id="UP000045706">
    <property type="component" value="Unassembled WGS sequence"/>
</dbReference>
<feature type="compositionally biased region" description="Polar residues" evidence="1">
    <location>
        <begin position="399"/>
        <end position="417"/>
    </location>
</feature>
<feature type="compositionally biased region" description="Low complexity" evidence="1">
    <location>
        <begin position="232"/>
        <end position="248"/>
    </location>
</feature>
<dbReference type="AlphaFoldDB" id="A0A0G4KV28"/>
<feature type="compositionally biased region" description="Gly residues" evidence="1">
    <location>
        <begin position="281"/>
        <end position="296"/>
    </location>
</feature>
<organism evidence="3 5">
    <name type="scientific">Verticillium longisporum</name>
    <name type="common">Verticillium dahliae var. longisporum</name>
    <dbReference type="NCBI Taxonomy" id="100787"/>
    <lineage>
        <taxon>Eukaryota</taxon>
        <taxon>Fungi</taxon>
        <taxon>Dikarya</taxon>
        <taxon>Ascomycota</taxon>
        <taxon>Pezizomycotina</taxon>
        <taxon>Sordariomycetes</taxon>
        <taxon>Hypocreomycetidae</taxon>
        <taxon>Glomerellales</taxon>
        <taxon>Plectosphaerellaceae</taxon>
        <taxon>Verticillium</taxon>
    </lineage>
</organism>
<reference evidence="5 6" key="1">
    <citation type="submission" date="2015-05" db="EMBL/GenBank/DDBJ databases">
        <authorList>
            <person name="Fogelqvist Johan"/>
        </authorList>
    </citation>
    <scope>NUCLEOTIDE SEQUENCE [LARGE SCALE GENOMIC DNA]</scope>
    <source>
        <strain evidence="3">VL1</strain>
        <strain evidence="4">VL2</strain>
    </source>
</reference>
<proteinExistence type="predicted"/>
<feature type="compositionally biased region" description="Basic and acidic residues" evidence="1">
    <location>
        <begin position="257"/>
        <end position="279"/>
    </location>
</feature>
<sequence>MYRIPLLLLPFASLSSARPERMRPRSNTNPNTCPCPPVQAYPTTVTETLHCTASTLRETVTECITVTEPAKTETVIHTIRQGDGQLYNTHAEYDDRKTVTVTYEIPASTTNVYHDGGDPSRAAYDPVTVTHNGYEAQASSFYSKDQYAGHESESKYESNGKHEYGTNDYSVSKVSYKGKGESGKDHASGHGSGGGSQDGGKDGQGQEYHTQTSGSGGSNENGDHGSDNNHSGNNYNDGYQQGNGNHDGSNGTGSKDNGNKYDPGNHDGGKDKGNKHDDGSQNGGGNDNNSSNGGGHYSSSGKQGYGSNEYHTESHTESYEHNESHEHSESYQHSDETSYGQETHHGVETGKDGQAYGNDHKHEQGSGHDDGDNYTGVHQSADAIYGHGSYHTTAPYPVPSNSTSSAHSAVPTNSTGQVPPCGHHDPGKPCIITSVYGTATEHITVYPTGTAEETPDCSISSKIVTKYNTVIATLRPTGGAWSSANATQSATVNPVNGTATSVAPGPAYTSDQTYKSKRTPKAPRAAFAKLMNLW</sequence>
<feature type="compositionally biased region" description="Basic and acidic residues" evidence="1">
    <location>
        <begin position="358"/>
        <end position="371"/>
    </location>
</feature>
<evidence type="ECO:0000313" key="6">
    <source>
        <dbReference type="Proteomes" id="UP000045706"/>
    </source>
</evidence>
<feature type="region of interest" description="Disordered" evidence="1">
    <location>
        <begin position="495"/>
        <end position="521"/>
    </location>
</feature>
<evidence type="ECO:0000256" key="2">
    <source>
        <dbReference type="SAM" id="SignalP"/>
    </source>
</evidence>
<dbReference type="STRING" id="100787.A0A0G4KV28"/>
<evidence type="ECO:0000313" key="5">
    <source>
        <dbReference type="Proteomes" id="UP000044602"/>
    </source>
</evidence>
<feature type="chain" id="PRO_5010419982" evidence="2">
    <location>
        <begin position="18"/>
        <end position="534"/>
    </location>
</feature>
<evidence type="ECO:0000256" key="1">
    <source>
        <dbReference type="SAM" id="MobiDB-lite"/>
    </source>
</evidence>
<protein>
    <submittedName>
        <fullName evidence="3">Uncharacterized protein</fullName>
    </submittedName>
</protein>
<dbReference type="EMBL" id="CVQI01036273">
    <property type="protein sequence ID" value="CRK47154.1"/>
    <property type="molecule type" value="Genomic_DNA"/>
</dbReference>
<gene>
    <name evidence="3" type="ORF">BN1708_010888</name>
    <name evidence="4" type="ORF">BN1723_007379</name>
</gene>
<feature type="signal peptide" evidence="2">
    <location>
        <begin position="1"/>
        <end position="17"/>
    </location>
</feature>
<keyword evidence="2" id="KW-0732">Signal</keyword>
<feature type="compositionally biased region" description="Basic and acidic residues" evidence="1">
    <location>
        <begin position="178"/>
        <end position="188"/>
    </location>
</feature>
<feature type="compositionally biased region" description="Basic and acidic residues" evidence="1">
    <location>
        <begin position="310"/>
        <end position="351"/>
    </location>
</feature>
<evidence type="ECO:0000313" key="4">
    <source>
        <dbReference type="EMBL" id="CRK47154.1"/>
    </source>
</evidence>
<feature type="region of interest" description="Disordered" evidence="1">
    <location>
        <begin position="395"/>
        <end position="424"/>
    </location>
</feature>
<dbReference type="EMBL" id="CVQH01004891">
    <property type="protein sequence ID" value="CRK13653.1"/>
    <property type="molecule type" value="Genomic_DNA"/>
</dbReference>
<accession>A0A0G4KV28</accession>
<evidence type="ECO:0000313" key="3">
    <source>
        <dbReference type="EMBL" id="CRK13653.1"/>
    </source>
</evidence>
<feature type="non-terminal residue" evidence="3">
    <location>
        <position position="534"/>
    </location>
</feature>
<dbReference type="Proteomes" id="UP000044602">
    <property type="component" value="Unassembled WGS sequence"/>
</dbReference>
<name>A0A0G4KV28_VERLO</name>
<feature type="region of interest" description="Disordered" evidence="1">
    <location>
        <begin position="175"/>
        <end position="378"/>
    </location>
</feature>
<keyword evidence="5" id="KW-1185">Reference proteome</keyword>